<evidence type="ECO:0000259" key="4">
    <source>
        <dbReference type="PROSITE" id="PS50004"/>
    </source>
</evidence>
<reference evidence="5 6" key="1">
    <citation type="submission" date="2020-02" db="EMBL/GenBank/DDBJ databases">
        <title>A chromosome-scale genome assembly of the black bullhead catfish (Ameiurus melas).</title>
        <authorList>
            <person name="Wen M."/>
            <person name="Zham M."/>
            <person name="Cabau C."/>
            <person name="Klopp C."/>
            <person name="Donnadieu C."/>
            <person name="Roques C."/>
            <person name="Bouchez O."/>
            <person name="Lampietro C."/>
            <person name="Jouanno E."/>
            <person name="Herpin A."/>
            <person name="Louis A."/>
            <person name="Berthelot C."/>
            <person name="Parey E."/>
            <person name="Roest-Crollius H."/>
            <person name="Braasch I."/>
            <person name="Postlethwait J."/>
            <person name="Robinson-Rechavi M."/>
            <person name="Echchiki A."/>
            <person name="Begum T."/>
            <person name="Montfort J."/>
            <person name="Schartl M."/>
            <person name="Bobe J."/>
            <person name="Guiguen Y."/>
        </authorList>
    </citation>
    <scope>NUCLEOTIDE SEQUENCE [LARGE SCALE GENOMIC DNA]</scope>
    <source>
        <strain evidence="5">M_S1</strain>
        <tissue evidence="5">Blood</tissue>
    </source>
</reference>
<keyword evidence="3" id="KW-0106">Calcium</keyword>
<organism evidence="5 6">
    <name type="scientific">Ameiurus melas</name>
    <name type="common">Black bullhead</name>
    <name type="synonym">Silurus melas</name>
    <dbReference type="NCBI Taxonomy" id="219545"/>
    <lineage>
        <taxon>Eukaryota</taxon>
        <taxon>Metazoa</taxon>
        <taxon>Chordata</taxon>
        <taxon>Craniata</taxon>
        <taxon>Vertebrata</taxon>
        <taxon>Euteleostomi</taxon>
        <taxon>Actinopterygii</taxon>
        <taxon>Neopterygii</taxon>
        <taxon>Teleostei</taxon>
        <taxon>Ostariophysi</taxon>
        <taxon>Siluriformes</taxon>
        <taxon>Ictaluridae</taxon>
        <taxon>Ameiurus</taxon>
    </lineage>
</organism>
<dbReference type="AlphaFoldDB" id="A0A7J5ZMQ0"/>
<proteinExistence type="inferred from homology"/>
<gene>
    <name evidence="5" type="ORF">AMELA_G00267800</name>
</gene>
<dbReference type="GO" id="GO:0005509">
    <property type="term" value="F:calcium ion binding"/>
    <property type="evidence" value="ECO:0007669"/>
    <property type="project" value="TreeGrafter"/>
</dbReference>
<dbReference type="SUPFAM" id="SSF49562">
    <property type="entry name" value="C2 domain (Calcium/lipid-binding domain, CaLB)"/>
    <property type="match status" value="1"/>
</dbReference>
<accession>A0A7J5ZMQ0</accession>
<dbReference type="InterPro" id="IPR000008">
    <property type="entry name" value="C2_dom"/>
</dbReference>
<dbReference type="SMART" id="SM00239">
    <property type="entry name" value="C2"/>
    <property type="match status" value="1"/>
</dbReference>
<evidence type="ECO:0000256" key="3">
    <source>
        <dbReference type="ARBA" id="ARBA00022837"/>
    </source>
</evidence>
<dbReference type="Proteomes" id="UP000593565">
    <property type="component" value="Unassembled WGS sequence"/>
</dbReference>
<dbReference type="Pfam" id="PF00168">
    <property type="entry name" value="C2"/>
    <property type="match status" value="1"/>
</dbReference>
<feature type="domain" description="C2" evidence="4">
    <location>
        <begin position="69"/>
        <end position="193"/>
    </location>
</feature>
<dbReference type="PANTHER" id="PTHR45911:SF3">
    <property type="entry name" value="DYSFERLIN-RELATED"/>
    <property type="match status" value="1"/>
</dbReference>
<evidence type="ECO:0000313" key="6">
    <source>
        <dbReference type="Proteomes" id="UP000593565"/>
    </source>
</evidence>
<comment type="similarity">
    <text evidence="1">Belongs to the MCTP family.</text>
</comment>
<evidence type="ECO:0000256" key="1">
    <source>
        <dbReference type="ARBA" id="ARBA00007923"/>
    </source>
</evidence>
<keyword evidence="6" id="KW-1185">Reference proteome</keyword>
<sequence length="225" mass="24962">MCVQTRMCPIEVQIQAPCTYRCSPFTTAVGVDESPRPTAAAAPVTRLRRFILCGCCGSQCSPGPGMNSNMAGLVAEIRGLHVAEEESRVLRVKVVAGIGLAKKDILGASDPYTRLSLYDPVNGEMVSLQTKTIKKTLDPKWNEEFFFKVHPKKHRLLLEVFDENRLVSMFFHAITLAYLLWRVRRDNAEPLCALYRDPSTASEPESDYNASSGFAADECVPYTVP</sequence>
<dbReference type="Gene3D" id="2.60.40.150">
    <property type="entry name" value="C2 domain"/>
    <property type="match status" value="1"/>
</dbReference>
<evidence type="ECO:0000313" key="5">
    <source>
        <dbReference type="EMBL" id="KAF4071865.1"/>
    </source>
</evidence>
<comment type="caution">
    <text evidence="5">The sequence shown here is derived from an EMBL/GenBank/DDBJ whole genome shotgun (WGS) entry which is preliminary data.</text>
</comment>
<dbReference type="GO" id="GO:0046928">
    <property type="term" value="P:regulation of neurotransmitter secretion"/>
    <property type="evidence" value="ECO:0007669"/>
    <property type="project" value="TreeGrafter"/>
</dbReference>
<evidence type="ECO:0000256" key="2">
    <source>
        <dbReference type="ARBA" id="ARBA00022723"/>
    </source>
</evidence>
<name>A0A7J5ZMQ0_AMEME</name>
<dbReference type="GO" id="GO:0030672">
    <property type="term" value="C:synaptic vesicle membrane"/>
    <property type="evidence" value="ECO:0007669"/>
    <property type="project" value="TreeGrafter"/>
</dbReference>
<dbReference type="PROSITE" id="PS50004">
    <property type="entry name" value="C2"/>
    <property type="match status" value="1"/>
</dbReference>
<keyword evidence="2" id="KW-0479">Metal-binding</keyword>
<dbReference type="InterPro" id="IPR035892">
    <property type="entry name" value="C2_domain_sf"/>
</dbReference>
<protein>
    <recommendedName>
        <fullName evidence="4">C2 domain-containing protein</fullName>
    </recommendedName>
</protein>
<dbReference type="EMBL" id="JAAGNN010000026">
    <property type="protein sequence ID" value="KAF4071865.1"/>
    <property type="molecule type" value="Genomic_DNA"/>
</dbReference>
<dbReference type="PRINTS" id="PR00360">
    <property type="entry name" value="C2DOMAIN"/>
</dbReference>
<dbReference type="PANTHER" id="PTHR45911">
    <property type="entry name" value="C2 DOMAIN-CONTAINING PROTEIN"/>
    <property type="match status" value="1"/>
</dbReference>